<dbReference type="InterPro" id="IPR050534">
    <property type="entry name" value="Coronavir_polyprotein_1ab"/>
</dbReference>
<dbReference type="InterPro" id="IPR001900">
    <property type="entry name" value="RNase_II/R"/>
</dbReference>
<evidence type="ECO:0000313" key="10">
    <source>
        <dbReference type="Proteomes" id="UP000829720"/>
    </source>
</evidence>
<dbReference type="EMBL" id="JAERUA010000015">
    <property type="protein sequence ID" value="KAI1889999.1"/>
    <property type="molecule type" value="Genomic_DNA"/>
</dbReference>
<dbReference type="PANTHER" id="PTHR43788:SF10">
    <property type="entry name" value="HELICASE WITH ZINC FINGER 2, TRANSCRIPTIONAL COACTIVATOR"/>
    <property type="match status" value="1"/>
</dbReference>
<dbReference type="InterPro" id="IPR041679">
    <property type="entry name" value="DNA2/NAM7-like_C"/>
</dbReference>
<evidence type="ECO:0000256" key="4">
    <source>
        <dbReference type="ARBA" id="ARBA00022806"/>
    </source>
</evidence>
<dbReference type="GO" id="GO:0004540">
    <property type="term" value="F:RNA nuclease activity"/>
    <property type="evidence" value="ECO:0007669"/>
    <property type="project" value="InterPro"/>
</dbReference>
<dbReference type="InterPro" id="IPR012340">
    <property type="entry name" value="NA-bd_OB-fold"/>
</dbReference>
<dbReference type="GO" id="GO:0043139">
    <property type="term" value="F:5'-3' DNA helicase activity"/>
    <property type="evidence" value="ECO:0007669"/>
    <property type="project" value="TreeGrafter"/>
</dbReference>
<dbReference type="GO" id="GO:0016787">
    <property type="term" value="F:hydrolase activity"/>
    <property type="evidence" value="ECO:0007669"/>
    <property type="project" value="UniProtKB-KW"/>
</dbReference>
<dbReference type="SUPFAM" id="SSF52540">
    <property type="entry name" value="P-loop containing nucleoside triphosphate hydrolases"/>
    <property type="match status" value="1"/>
</dbReference>
<evidence type="ECO:0000256" key="3">
    <source>
        <dbReference type="ARBA" id="ARBA00022801"/>
    </source>
</evidence>
<organism evidence="9 10">
    <name type="scientific">Albula goreensis</name>
    <dbReference type="NCBI Taxonomy" id="1534307"/>
    <lineage>
        <taxon>Eukaryota</taxon>
        <taxon>Metazoa</taxon>
        <taxon>Chordata</taxon>
        <taxon>Craniata</taxon>
        <taxon>Vertebrata</taxon>
        <taxon>Euteleostomi</taxon>
        <taxon>Actinopterygii</taxon>
        <taxon>Neopterygii</taxon>
        <taxon>Teleostei</taxon>
        <taxon>Albuliformes</taxon>
        <taxon>Albulidae</taxon>
        <taxon>Albula</taxon>
    </lineage>
</organism>
<dbReference type="OrthoDB" id="2285229at2759"/>
<evidence type="ECO:0000259" key="7">
    <source>
        <dbReference type="Pfam" id="PF13086"/>
    </source>
</evidence>
<proteinExistence type="inferred from homology"/>
<accession>A0A8T3CXD8</accession>
<dbReference type="PANTHER" id="PTHR43788">
    <property type="entry name" value="DNA2/NAM7 HELICASE FAMILY MEMBER"/>
    <property type="match status" value="1"/>
</dbReference>
<dbReference type="AlphaFoldDB" id="A0A8T3CXD8"/>
<feature type="domain" description="DNA2/NAM7 helicase helicase" evidence="7">
    <location>
        <begin position="501"/>
        <end position="744"/>
    </location>
</feature>
<feature type="domain" description="DNA2/NAM7 helicase-like C-terminal" evidence="8">
    <location>
        <begin position="854"/>
        <end position="927"/>
    </location>
</feature>
<dbReference type="Gene3D" id="3.40.50.300">
    <property type="entry name" value="P-loop containing nucleotide triphosphate hydrolases"/>
    <property type="match status" value="3"/>
</dbReference>
<keyword evidence="10" id="KW-1185">Reference proteome</keyword>
<feature type="domain" description="RNB" evidence="6">
    <location>
        <begin position="6"/>
        <end position="42"/>
    </location>
</feature>
<keyword evidence="3" id="KW-0378">Hydrolase</keyword>
<dbReference type="Pfam" id="PF13086">
    <property type="entry name" value="AAA_11"/>
    <property type="match status" value="1"/>
</dbReference>
<protein>
    <submittedName>
        <fullName evidence="9">Uncharacterized protein</fullName>
    </submittedName>
</protein>
<dbReference type="InterPro" id="IPR047187">
    <property type="entry name" value="SF1_C_Upf1"/>
</dbReference>
<keyword evidence="2" id="KW-0547">Nucleotide-binding</keyword>
<evidence type="ECO:0000313" key="9">
    <source>
        <dbReference type="EMBL" id="KAI1889999.1"/>
    </source>
</evidence>
<evidence type="ECO:0000259" key="8">
    <source>
        <dbReference type="Pfam" id="PF13087"/>
    </source>
</evidence>
<dbReference type="GO" id="GO:0003723">
    <property type="term" value="F:RNA binding"/>
    <property type="evidence" value="ECO:0007669"/>
    <property type="project" value="InterPro"/>
</dbReference>
<dbReference type="Pfam" id="PF00773">
    <property type="entry name" value="RNB"/>
    <property type="match status" value="1"/>
</dbReference>
<evidence type="ECO:0000256" key="2">
    <source>
        <dbReference type="ARBA" id="ARBA00022741"/>
    </source>
</evidence>
<evidence type="ECO:0000256" key="1">
    <source>
        <dbReference type="ARBA" id="ARBA00007913"/>
    </source>
</evidence>
<sequence length="971" mass="111343">MSTPHSKVGHNDLQLDSYTWASSPMRRYMDIIVQRLLHSVLEKNTPSVKYTSKEIDLFCARFQEKCEKKAKFDTHVQILKTVNHLSRQSTQMMAIVNHLDPVGHNFQVSIPLNQVSMSQTLSIMYRHLKLIDQPKYDEKSQSMTLKWKCRVYSFTNTQIQSECLGAQMNMHVTPVQTDTWQHIVSALREEDWETVVQCVQSIKSSMDGKRELREESFNVQHHTEISLDLKVGRSLPVQLGTDTMCGQTFPAVQLVNINPQFEICVQHSKDPIKCFSEPPLQGSKKAYRSYNEYKDIWGKLCAVETAYNAVAENDSIIFEDVKITWHRQSAKQTLQGNFRLSLKQKQQWSIECDLKNCFLCVRLRDQTIDMQEDLHLSEIFPPWDLEEPQSFTWVAHGVTTKTSNATESKRLSYVQTDFILHHFSMENIPKSIFSENVKFTVELIPKKLPYVLNEHAIANLTHANCLVKSIVMGNKALGTISENSREKFESEDGHLPGFSPLNDSQKDAIKRALERPFTLIQGPPGTGKTVVGIHIVYWFFMKNQEAEATIPNTQDTKQPFKKNAILYCGPSNKSVDIVAEQVLKLKGVRPLRVYSDQIEMLEFPYPGSHLKVCRKSLREEKPNEALRKITLRYLIRKQDNPYADKITSFEKIIQTEKEVDDVRIAGYKKLLNEARQHELRKHDVILCTCSSASDPNFLKTMNFRQILIDECAMATEPEALIPLVAHSPEQIVLLGDHKQIRPIVECELMKKLGMKTSLFERYMEDAVMLDTQYRMHEGICKFPSWKFYKDSLKTEGEHELSALCSPSNKQTPILFGHVEGREVGLLVSTEKGNENSTANVEEAEEVVRVAKEVKDVTVCTIMKSQGSEWRYVILSTVRSCPISDINKELPRPTKAWLSKRLGFVIDPNLVNVGITRAQDGLCIIGNKNLLRCNELWRELLEHYEKLNCVVDPAKGIQVLNTKHKQKAKQKK</sequence>
<keyword evidence="5" id="KW-0067">ATP-binding</keyword>
<name>A0A8T3CXD8_9TELE</name>
<keyword evidence="4" id="KW-0347">Helicase</keyword>
<dbReference type="InterPro" id="IPR027417">
    <property type="entry name" value="P-loop_NTPase"/>
</dbReference>
<dbReference type="SUPFAM" id="SSF50249">
    <property type="entry name" value="Nucleic acid-binding proteins"/>
    <property type="match status" value="1"/>
</dbReference>
<evidence type="ECO:0000259" key="6">
    <source>
        <dbReference type="Pfam" id="PF00773"/>
    </source>
</evidence>
<feature type="domain" description="DNA2/NAM7 helicase-like C-terminal" evidence="8">
    <location>
        <begin position="754"/>
        <end position="853"/>
    </location>
</feature>
<evidence type="ECO:0000256" key="5">
    <source>
        <dbReference type="ARBA" id="ARBA00022840"/>
    </source>
</evidence>
<reference evidence="9" key="1">
    <citation type="submission" date="2021-01" db="EMBL/GenBank/DDBJ databases">
        <authorList>
            <person name="Zahm M."/>
            <person name="Roques C."/>
            <person name="Cabau C."/>
            <person name="Klopp C."/>
            <person name="Donnadieu C."/>
            <person name="Jouanno E."/>
            <person name="Lampietro C."/>
            <person name="Louis A."/>
            <person name="Herpin A."/>
            <person name="Echchiki A."/>
            <person name="Berthelot C."/>
            <person name="Parey E."/>
            <person name="Roest-Crollius H."/>
            <person name="Braasch I."/>
            <person name="Postlethwait J."/>
            <person name="Bobe J."/>
            <person name="Montfort J."/>
            <person name="Bouchez O."/>
            <person name="Begum T."/>
            <person name="Mejri S."/>
            <person name="Adams A."/>
            <person name="Chen W.-J."/>
            <person name="Guiguen Y."/>
        </authorList>
    </citation>
    <scope>NUCLEOTIDE SEQUENCE</scope>
    <source>
        <tissue evidence="9">Blood</tissue>
    </source>
</reference>
<dbReference type="InterPro" id="IPR041677">
    <property type="entry name" value="DNA2/NAM7_AAA_11"/>
</dbReference>
<dbReference type="CDD" id="cd18808">
    <property type="entry name" value="SF1_C_Upf1"/>
    <property type="match status" value="1"/>
</dbReference>
<comment type="similarity">
    <text evidence="1">Belongs to the DNA2/NAM7 helicase family.</text>
</comment>
<gene>
    <name evidence="9" type="ORF">AGOR_G00168690</name>
</gene>
<dbReference type="Pfam" id="PF13087">
    <property type="entry name" value="AAA_12"/>
    <property type="match status" value="2"/>
</dbReference>
<comment type="caution">
    <text evidence="9">The sequence shown here is derived from an EMBL/GenBank/DDBJ whole genome shotgun (WGS) entry which is preliminary data.</text>
</comment>
<dbReference type="GO" id="GO:0005524">
    <property type="term" value="F:ATP binding"/>
    <property type="evidence" value="ECO:0007669"/>
    <property type="project" value="UniProtKB-KW"/>
</dbReference>
<dbReference type="Proteomes" id="UP000829720">
    <property type="component" value="Unassembled WGS sequence"/>
</dbReference>